<reference evidence="1" key="1">
    <citation type="submission" date="2022-08" db="EMBL/GenBank/DDBJ databases">
        <authorList>
            <person name="Kallberg Y."/>
            <person name="Tangrot J."/>
            <person name="Rosling A."/>
        </authorList>
    </citation>
    <scope>NUCLEOTIDE SEQUENCE</scope>
    <source>
        <strain evidence="1">Wild A</strain>
    </source>
</reference>
<comment type="caution">
    <text evidence="1">The sequence shown here is derived from an EMBL/GenBank/DDBJ whole genome shotgun (WGS) entry which is preliminary data.</text>
</comment>
<protein>
    <submittedName>
        <fullName evidence="1">19923_t:CDS:1</fullName>
    </submittedName>
</protein>
<proteinExistence type="predicted"/>
<gene>
    <name evidence="1" type="ORF">FWILDA_LOCUS15682</name>
</gene>
<dbReference type="OrthoDB" id="2408649at2759"/>
<dbReference type="EMBL" id="CAMKVN010008575">
    <property type="protein sequence ID" value="CAI2192649.1"/>
    <property type="molecule type" value="Genomic_DNA"/>
</dbReference>
<keyword evidence="2" id="KW-1185">Reference proteome</keyword>
<organism evidence="1 2">
    <name type="scientific">Funneliformis geosporum</name>
    <dbReference type="NCBI Taxonomy" id="1117311"/>
    <lineage>
        <taxon>Eukaryota</taxon>
        <taxon>Fungi</taxon>
        <taxon>Fungi incertae sedis</taxon>
        <taxon>Mucoromycota</taxon>
        <taxon>Glomeromycotina</taxon>
        <taxon>Glomeromycetes</taxon>
        <taxon>Glomerales</taxon>
        <taxon>Glomeraceae</taxon>
        <taxon>Funneliformis</taxon>
    </lineage>
</organism>
<name>A0A9W4X7R8_9GLOM</name>
<evidence type="ECO:0000313" key="1">
    <source>
        <dbReference type="EMBL" id="CAI2192649.1"/>
    </source>
</evidence>
<dbReference type="Proteomes" id="UP001153678">
    <property type="component" value="Unassembled WGS sequence"/>
</dbReference>
<dbReference type="AlphaFoldDB" id="A0A9W4X7R8"/>
<evidence type="ECO:0000313" key="2">
    <source>
        <dbReference type="Proteomes" id="UP001153678"/>
    </source>
</evidence>
<accession>A0A9W4X7R8</accession>
<sequence>MNAFVNKSILAFLKEYYSEDIHIIDNRYQPRVNEIVEILYDLNSGAKAIRIGYDLLKQGKHVAFVFTRAVMARALIEKASKLYKPDNSPVRTHAYYGNMDGKQRQKDFSNINDTWGKLDCIAYTNTVEAGISFEITDHFDIIIAITNIDTPVHVKALT</sequence>